<evidence type="ECO:0000256" key="1">
    <source>
        <dbReference type="SAM" id="MobiDB-lite"/>
    </source>
</evidence>
<name>A0A2Z4QAI2_9CAUD</name>
<dbReference type="RefSeq" id="YP_009803063.1">
    <property type="nucleotide sequence ID" value="NC_047991.1"/>
</dbReference>
<protein>
    <submittedName>
        <fullName evidence="2">Uncharacterized protein</fullName>
    </submittedName>
</protein>
<keyword evidence="3" id="KW-1185">Reference proteome</keyword>
<dbReference type="GeneID" id="54993622"/>
<accession>A0A2Z4QAI2</accession>
<dbReference type="KEGG" id="vg:54993622"/>
<gene>
    <name evidence="2" type="primary">6</name>
    <name evidence="2" type="ORF">PBI_TRINE_6</name>
</gene>
<evidence type="ECO:0000313" key="3">
    <source>
        <dbReference type="Proteomes" id="UP000250672"/>
    </source>
</evidence>
<evidence type="ECO:0000313" key="2">
    <source>
        <dbReference type="EMBL" id="AWY06508.1"/>
    </source>
</evidence>
<sequence>MADLKLYEYEVAGVLHTAQLTSEDAERLQAKEVRSARAPRTKAAKAPENKSA</sequence>
<organism evidence="2 3">
    <name type="scientific">Gordonia phage Trine</name>
    <dbReference type="NCBI Taxonomy" id="2201431"/>
    <lineage>
        <taxon>Viruses</taxon>
        <taxon>Duplodnaviria</taxon>
        <taxon>Heunggongvirae</taxon>
        <taxon>Uroviricota</taxon>
        <taxon>Caudoviricetes</taxon>
        <taxon>Trinevirus</taxon>
        <taxon>Trinevirus trine</taxon>
    </lineage>
</organism>
<feature type="region of interest" description="Disordered" evidence="1">
    <location>
        <begin position="31"/>
        <end position="52"/>
    </location>
</feature>
<proteinExistence type="predicted"/>
<dbReference type="Proteomes" id="UP000250672">
    <property type="component" value="Genome"/>
</dbReference>
<reference evidence="3" key="1">
    <citation type="submission" date="2018-04" db="EMBL/GenBank/DDBJ databases">
        <authorList>
            <person name="Go L.Y."/>
            <person name="Mitchell J.A."/>
        </authorList>
    </citation>
    <scope>NUCLEOTIDE SEQUENCE [LARGE SCALE GENOMIC DNA]</scope>
</reference>
<dbReference type="EMBL" id="MH271318">
    <property type="protein sequence ID" value="AWY06508.1"/>
    <property type="molecule type" value="Genomic_DNA"/>
</dbReference>